<keyword evidence="5" id="KW-1185">Reference proteome</keyword>
<feature type="signal peptide" evidence="2">
    <location>
        <begin position="1"/>
        <end position="20"/>
    </location>
</feature>
<evidence type="ECO:0000313" key="4">
    <source>
        <dbReference type="EMBL" id="KAF5693937.1"/>
    </source>
</evidence>
<name>A0A8H5XHR4_9HYPO</name>
<organism evidence="4 5">
    <name type="scientific">Fusarium denticulatum</name>
    <dbReference type="NCBI Taxonomy" id="48507"/>
    <lineage>
        <taxon>Eukaryota</taxon>
        <taxon>Fungi</taxon>
        <taxon>Dikarya</taxon>
        <taxon>Ascomycota</taxon>
        <taxon>Pezizomycotina</taxon>
        <taxon>Sordariomycetes</taxon>
        <taxon>Hypocreomycetidae</taxon>
        <taxon>Hypocreales</taxon>
        <taxon>Nectriaceae</taxon>
        <taxon>Fusarium</taxon>
        <taxon>Fusarium fujikuroi species complex</taxon>
    </lineage>
</organism>
<accession>A0A8H5XHR4</accession>
<evidence type="ECO:0000256" key="1">
    <source>
        <dbReference type="SAM" id="MobiDB-lite"/>
    </source>
</evidence>
<feature type="region of interest" description="Disordered" evidence="1">
    <location>
        <begin position="193"/>
        <end position="219"/>
    </location>
</feature>
<evidence type="ECO:0000259" key="3">
    <source>
        <dbReference type="Pfam" id="PF13640"/>
    </source>
</evidence>
<proteinExistence type="predicted"/>
<protein>
    <recommendedName>
        <fullName evidence="3">Prolyl 4-hydroxylase alpha subunit Fe(2+) 2OG dioxygenase domain-containing protein</fullName>
    </recommendedName>
</protein>
<comment type="caution">
    <text evidence="4">The sequence shown here is derived from an EMBL/GenBank/DDBJ whole genome shotgun (WGS) entry which is preliminary data.</text>
</comment>
<dbReference type="Proteomes" id="UP000562682">
    <property type="component" value="Unassembled WGS sequence"/>
</dbReference>
<reference evidence="4 5" key="1">
    <citation type="submission" date="2020-05" db="EMBL/GenBank/DDBJ databases">
        <title>Identification and distribution of gene clusters putatively required for synthesis of sphingolipid metabolism inhibitors in phylogenetically diverse species of the filamentous fungus Fusarium.</title>
        <authorList>
            <person name="Kim H.-S."/>
            <person name="Busman M."/>
            <person name="Brown D.W."/>
            <person name="Divon H."/>
            <person name="Uhlig S."/>
            <person name="Proctor R.H."/>
        </authorList>
    </citation>
    <scope>NUCLEOTIDE SEQUENCE [LARGE SCALE GENOMIC DNA]</scope>
    <source>
        <strain evidence="4 5">NRRL 25311</strain>
    </source>
</reference>
<dbReference type="Gene3D" id="2.60.120.620">
    <property type="entry name" value="q2cbj1_9rhob like domain"/>
    <property type="match status" value="1"/>
</dbReference>
<evidence type="ECO:0000256" key="2">
    <source>
        <dbReference type="SAM" id="SignalP"/>
    </source>
</evidence>
<dbReference type="EMBL" id="JAAOAK010000028">
    <property type="protein sequence ID" value="KAF5693937.1"/>
    <property type="molecule type" value="Genomic_DNA"/>
</dbReference>
<gene>
    <name evidence="4" type="ORF">FDENT_1629</name>
</gene>
<feature type="chain" id="PRO_5034604769" description="Prolyl 4-hydroxylase alpha subunit Fe(2+) 2OG dioxygenase domain-containing protein" evidence="2">
    <location>
        <begin position="21"/>
        <end position="1175"/>
    </location>
</feature>
<dbReference type="PANTHER" id="PTHR33099">
    <property type="entry name" value="FE2OG DIOXYGENASE DOMAIN-CONTAINING PROTEIN"/>
    <property type="match status" value="1"/>
</dbReference>
<evidence type="ECO:0000313" key="5">
    <source>
        <dbReference type="Proteomes" id="UP000562682"/>
    </source>
</evidence>
<sequence length="1175" mass="132575">MRFSIFTSIVFTLATHSATALKPWNSTLPESIDEECRQALTSDIDCPFFLGRDSIEKGHYLKDPVAAAAYCSSSCRSSLRQYFFNYSRACFKADLPEGLPGPDETVDYMMSLFGTQEYLCVADEDGFCLRAFYKKERDFCSECRLKLAGISAMLDLKKPLNIDTDKFMCLQKNCAKDENGFLARDAGKLQKKMASVHTGGPSGSGAGAGSSHHADDDNQSVASDLSTLDFKRGDFSIDLLNLLEAINSEGSFAFNAKLDIPSSFDISVNDVGAISLPLGEAQARHIIKQARQAPYGKGSETIVDTAVRNTWELDPTQFTINWLRWPALLQQVCQMVAEKMGINTPIRAELYKMLLYEKGAMFKAHTDTEKIPGMFGTLVVNLPSPHTGGDVVLKHCGEKVKYSSSKQEASCAAWYSDVHHEVLPVISGYRWVLTYNLAIDQSLPRPSAALKRSELRPLRHCIRRWLARDPSSRKNPYIYHILDHEYTEDSISFRALKGSDIARVTALRQACRGLPVTIFLTLLEREDRGNVEFDPSDLQYNYRGATGEYDDEDDGEYHCLEEVLESEYRLMTVRDLQGKIVAEQMAIDEENITDPDVFSDMSPVKEDYEGYMGNYGPQATQWYRLGAVALVPHESLVDFFTQSDSSYYGATHQKFPQAPINYLAQQCLQKNVQEHMLTALLDLVEPGLVHMESRETELEDESVLPNVVNAALLHRQYQLVNEVIAKLFKILPSNVFTALRQWMIKSDGEEKAMERFDKVKGGLSLALTKPYNLRLKFQAISHLVPLPRDLAADALPTPAPIMNWTCEMLHAFVKGEGPRDVTRHDGSSIVSMSLYFGDPILFLTERVVPIFEKRLAAPAFRFRVLSQLMNLSTNGKLPREEGISLYRTMARLLITSQNFTLLRDEKSVEEEAKRTRVSWVTIQTQPKRDTGTAISCEILKDFFSKLCKVSTELDDLKNQFLTKVTLQASKLPEMELYRLWLPFLRSVIPLFHENSIPLSTQSCQKFFSAVVKAVLDVCLGPQPARPTNWSLSSVPCNCGDCERVNNFLNHPTQMTGRFPMNKSRRQHIHQQVDRAGIACKHETQRNTNPNTLVITKKTRPLDVERQDWQKVRVYLVEKFSQFKGSELKTLLGSDFEKIEKLCTGETGQPSLSRRPAAGEKRRIEQAAEVIDLTSD</sequence>
<feature type="domain" description="Prolyl 4-hydroxylase alpha subunit Fe(2+) 2OG dioxygenase" evidence="3">
    <location>
        <begin position="353"/>
        <end position="436"/>
    </location>
</feature>
<dbReference type="InterPro" id="IPR044862">
    <property type="entry name" value="Pro_4_hyd_alph_FE2OG_OXY"/>
</dbReference>
<dbReference type="PANTHER" id="PTHR33099:SF7">
    <property type="entry name" value="MYND-TYPE DOMAIN-CONTAINING PROTEIN"/>
    <property type="match status" value="1"/>
</dbReference>
<dbReference type="AlphaFoldDB" id="A0A8H5XHR4"/>
<dbReference type="Pfam" id="PF13640">
    <property type="entry name" value="2OG-FeII_Oxy_3"/>
    <property type="match status" value="1"/>
</dbReference>
<keyword evidence="2" id="KW-0732">Signal</keyword>